<protein>
    <submittedName>
        <fullName evidence="11">MFS transporter</fullName>
    </submittedName>
</protein>
<comment type="subcellular location">
    <subcellularLocation>
        <location evidence="1">Cell membrane</location>
        <topology evidence="1">Multi-pass membrane protein</topology>
    </subcellularLocation>
</comment>
<evidence type="ECO:0000256" key="5">
    <source>
        <dbReference type="ARBA" id="ARBA00022692"/>
    </source>
</evidence>
<dbReference type="InterPro" id="IPR011701">
    <property type="entry name" value="MFS"/>
</dbReference>
<feature type="transmembrane region" description="Helical" evidence="9">
    <location>
        <begin position="91"/>
        <end position="117"/>
    </location>
</feature>
<dbReference type="InterPro" id="IPR036259">
    <property type="entry name" value="MFS_trans_sf"/>
</dbReference>
<evidence type="ECO:0000313" key="11">
    <source>
        <dbReference type="EMBL" id="PKY71007.1"/>
    </source>
</evidence>
<feature type="transmembrane region" description="Helical" evidence="9">
    <location>
        <begin position="378"/>
        <end position="400"/>
    </location>
</feature>
<dbReference type="InterPro" id="IPR020846">
    <property type="entry name" value="MFS_dom"/>
</dbReference>
<keyword evidence="6" id="KW-0769">Symport</keyword>
<feature type="transmembrane region" description="Helical" evidence="9">
    <location>
        <begin position="314"/>
        <end position="335"/>
    </location>
</feature>
<dbReference type="PANTHER" id="PTHR43528:SF7">
    <property type="entry name" value="MFS TRANSPORTER"/>
    <property type="match status" value="1"/>
</dbReference>
<evidence type="ECO:0000256" key="9">
    <source>
        <dbReference type="SAM" id="Phobius"/>
    </source>
</evidence>
<evidence type="ECO:0000256" key="8">
    <source>
        <dbReference type="ARBA" id="ARBA00023136"/>
    </source>
</evidence>
<dbReference type="EMBL" id="PKGO01000002">
    <property type="protein sequence ID" value="PKY71007.1"/>
    <property type="molecule type" value="Genomic_DNA"/>
</dbReference>
<dbReference type="SUPFAM" id="SSF103473">
    <property type="entry name" value="MFS general substrate transporter"/>
    <property type="match status" value="1"/>
</dbReference>
<feature type="transmembrane region" description="Helical" evidence="9">
    <location>
        <begin position="159"/>
        <end position="180"/>
    </location>
</feature>
<dbReference type="AlphaFoldDB" id="A0A2I1IIQ5"/>
<evidence type="ECO:0000313" key="12">
    <source>
        <dbReference type="Proteomes" id="UP000242755"/>
    </source>
</evidence>
<dbReference type="InterPro" id="IPR051084">
    <property type="entry name" value="H+-coupled_symporters"/>
</dbReference>
<evidence type="ECO:0000256" key="7">
    <source>
        <dbReference type="ARBA" id="ARBA00022989"/>
    </source>
</evidence>
<sequence>MSALPVEDGITPKRDPLKKVVFATAAGNTLEWFDFSSYAFFAAYISVNFFASGDTAGGLVSTYLVFAVGFIARPLGAIVIGAYGDLRGRKAALVLTVALMAIGTFIIAVAPPVWVIGAGAPALLLVGRLLQGFSAGGEIGGATSFLVEKAPENRRAGLTGWLQGSMGIANALSAALGVFITTVFEDETVAAWAWRIPFIVGLFIVPVAVYIRRSLKESEEFLGVQADTAEKRSPVKELIRHYFPELCIAALMAILWQVSVYALVIYATTYYIHPSLGFSSNRAFWASFVGNIGMIFACVFAGRLADKYGTRRALWCATVILFVIPVPALSVLHAVPTFPMLLVVHFVLCIAVSGYAGIIPSALARIFPAHVRSTGTSFSYNIAAIFFAGMTPTIMTWAMQYSFLSTGLYVTLAAGIAMVTMPVFMKRVEMQEAASRDDRQHLES</sequence>
<evidence type="ECO:0000256" key="6">
    <source>
        <dbReference type="ARBA" id="ARBA00022847"/>
    </source>
</evidence>
<keyword evidence="5 9" id="KW-0812">Transmembrane</keyword>
<dbReference type="InterPro" id="IPR005829">
    <property type="entry name" value="Sugar_transporter_CS"/>
</dbReference>
<dbReference type="Pfam" id="PF07690">
    <property type="entry name" value="MFS_1"/>
    <property type="match status" value="1"/>
</dbReference>
<evidence type="ECO:0000256" key="4">
    <source>
        <dbReference type="ARBA" id="ARBA00022475"/>
    </source>
</evidence>
<keyword evidence="8 9" id="KW-0472">Membrane</keyword>
<evidence type="ECO:0000256" key="2">
    <source>
        <dbReference type="ARBA" id="ARBA00008240"/>
    </source>
</evidence>
<proteinExistence type="inferred from homology"/>
<accession>A0A2I1IIQ5</accession>
<dbReference type="PROSITE" id="PS00217">
    <property type="entry name" value="SUGAR_TRANSPORT_2"/>
    <property type="match status" value="1"/>
</dbReference>
<dbReference type="PROSITE" id="PS50850">
    <property type="entry name" value="MFS"/>
    <property type="match status" value="1"/>
</dbReference>
<gene>
    <name evidence="11" type="ORF">CYJ40_02830</name>
</gene>
<feature type="transmembrane region" description="Helical" evidence="9">
    <location>
        <begin position="192"/>
        <end position="211"/>
    </location>
</feature>
<evidence type="ECO:0000259" key="10">
    <source>
        <dbReference type="PROSITE" id="PS50850"/>
    </source>
</evidence>
<dbReference type="GO" id="GO:0005886">
    <property type="term" value="C:plasma membrane"/>
    <property type="evidence" value="ECO:0007669"/>
    <property type="project" value="UniProtKB-SubCell"/>
</dbReference>
<keyword evidence="3" id="KW-0813">Transport</keyword>
<feature type="transmembrane region" description="Helical" evidence="9">
    <location>
        <begin position="63"/>
        <end position="84"/>
    </location>
</feature>
<dbReference type="PANTHER" id="PTHR43528">
    <property type="entry name" value="ALPHA-KETOGLUTARATE PERMEASE"/>
    <property type="match status" value="1"/>
</dbReference>
<dbReference type="RefSeq" id="WP_101671982.1">
    <property type="nucleotide sequence ID" value="NZ_PKGO01000002.1"/>
</dbReference>
<feature type="transmembrane region" description="Helical" evidence="9">
    <location>
        <begin position="32"/>
        <end position="51"/>
    </location>
</feature>
<feature type="transmembrane region" description="Helical" evidence="9">
    <location>
        <begin position="284"/>
        <end position="302"/>
    </location>
</feature>
<feature type="domain" description="Major facilitator superfamily (MFS) profile" evidence="10">
    <location>
        <begin position="20"/>
        <end position="431"/>
    </location>
</feature>
<evidence type="ECO:0000256" key="1">
    <source>
        <dbReference type="ARBA" id="ARBA00004651"/>
    </source>
</evidence>
<feature type="transmembrane region" description="Helical" evidence="9">
    <location>
        <begin position="129"/>
        <end position="147"/>
    </location>
</feature>
<comment type="caution">
    <text evidence="11">The sequence shown here is derived from an EMBL/GenBank/DDBJ whole genome shotgun (WGS) entry which is preliminary data.</text>
</comment>
<name>A0A2I1IIQ5_9MICO</name>
<keyword evidence="4" id="KW-1003">Cell membrane</keyword>
<dbReference type="Proteomes" id="UP000242755">
    <property type="component" value="Unassembled WGS sequence"/>
</dbReference>
<evidence type="ECO:0000256" key="3">
    <source>
        <dbReference type="ARBA" id="ARBA00022448"/>
    </source>
</evidence>
<feature type="transmembrane region" description="Helical" evidence="9">
    <location>
        <begin position="246"/>
        <end position="272"/>
    </location>
</feature>
<dbReference type="Gene3D" id="1.20.1250.20">
    <property type="entry name" value="MFS general substrate transporter like domains"/>
    <property type="match status" value="2"/>
</dbReference>
<comment type="similarity">
    <text evidence="2">Belongs to the major facilitator superfamily. Metabolite:H+ Symporter (MHS) family (TC 2.A.1.6) family.</text>
</comment>
<keyword evidence="7 9" id="KW-1133">Transmembrane helix</keyword>
<reference evidence="11 12" key="1">
    <citation type="submission" date="2017-12" db="EMBL/GenBank/DDBJ databases">
        <title>Phylogenetic diversity of female urinary microbiome.</title>
        <authorList>
            <person name="Thomas-White K."/>
            <person name="Wolfe A.J."/>
        </authorList>
    </citation>
    <scope>NUCLEOTIDE SEQUENCE [LARGE SCALE GENOMIC DNA]</scope>
    <source>
        <strain evidence="11 12">UMB0426</strain>
    </source>
</reference>
<feature type="transmembrane region" description="Helical" evidence="9">
    <location>
        <begin position="406"/>
        <end position="425"/>
    </location>
</feature>
<organism evidence="11 12">
    <name type="scientific">Brevibacterium ravenspurgense</name>
    <dbReference type="NCBI Taxonomy" id="479117"/>
    <lineage>
        <taxon>Bacteria</taxon>
        <taxon>Bacillati</taxon>
        <taxon>Actinomycetota</taxon>
        <taxon>Actinomycetes</taxon>
        <taxon>Micrococcales</taxon>
        <taxon>Brevibacteriaceae</taxon>
        <taxon>Brevibacterium</taxon>
    </lineage>
</organism>
<feature type="transmembrane region" description="Helical" evidence="9">
    <location>
        <begin position="341"/>
        <end position="366"/>
    </location>
</feature>
<dbReference type="GO" id="GO:0015293">
    <property type="term" value="F:symporter activity"/>
    <property type="evidence" value="ECO:0007669"/>
    <property type="project" value="UniProtKB-KW"/>
</dbReference>